<keyword evidence="3" id="KW-1185">Reference proteome</keyword>
<name>A0AAD3Y564_NEPGR</name>
<comment type="caution">
    <text evidence="2">The sequence shown here is derived from an EMBL/GenBank/DDBJ whole genome shotgun (WGS) entry which is preliminary data.</text>
</comment>
<evidence type="ECO:0000313" key="2">
    <source>
        <dbReference type="EMBL" id="GMH29623.1"/>
    </source>
</evidence>
<dbReference type="PANTHER" id="PTHR47747">
    <property type="entry name" value="RIBONUCLEASE P PROTEIN SUBUNIT P38-LIKE PROTEIN"/>
    <property type="match status" value="1"/>
</dbReference>
<evidence type="ECO:0000256" key="1">
    <source>
        <dbReference type="SAM" id="Coils"/>
    </source>
</evidence>
<dbReference type="AlphaFoldDB" id="A0AAD3Y564"/>
<dbReference type="PANTHER" id="PTHR47747:SF2">
    <property type="entry name" value="RIBONUCLEASE P PROTEIN SUBUNIT P38-LIKE PROTEIN"/>
    <property type="match status" value="1"/>
</dbReference>
<dbReference type="EMBL" id="BSYO01000036">
    <property type="protein sequence ID" value="GMH29623.1"/>
    <property type="molecule type" value="Genomic_DNA"/>
</dbReference>
<feature type="coiled-coil region" evidence="1">
    <location>
        <begin position="157"/>
        <end position="322"/>
    </location>
</feature>
<protein>
    <submittedName>
        <fullName evidence="2">Uncharacterized protein</fullName>
    </submittedName>
</protein>
<evidence type="ECO:0000313" key="3">
    <source>
        <dbReference type="Proteomes" id="UP001279734"/>
    </source>
</evidence>
<keyword evidence="1" id="KW-0175">Coiled coil</keyword>
<accession>A0AAD3Y564</accession>
<proteinExistence type="predicted"/>
<organism evidence="2 3">
    <name type="scientific">Nepenthes gracilis</name>
    <name type="common">Slender pitcher plant</name>
    <dbReference type="NCBI Taxonomy" id="150966"/>
    <lineage>
        <taxon>Eukaryota</taxon>
        <taxon>Viridiplantae</taxon>
        <taxon>Streptophyta</taxon>
        <taxon>Embryophyta</taxon>
        <taxon>Tracheophyta</taxon>
        <taxon>Spermatophyta</taxon>
        <taxon>Magnoliopsida</taxon>
        <taxon>eudicotyledons</taxon>
        <taxon>Gunneridae</taxon>
        <taxon>Pentapetalae</taxon>
        <taxon>Caryophyllales</taxon>
        <taxon>Nepenthaceae</taxon>
        <taxon>Nepenthes</taxon>
    </lineage>
</organism>
<gene>
    <name evidence="2" type="ORF">Nepgr_031466</name>
</gene>
<sequence>MDETGITEPCLLISEARGDNSYPMYFGISCALFALKLLAKQELDDEKRSEIRNKMLFLLGLLVWRVQRERTNAKEKCELLHELETAEREIEELKKIRSEDAKANEKVVSIHAAKEQSWLYEKKNLGQQFSALLNDLRILKKHKDQFVAELKHKDGFLSELKQKLQEMEILVKSKDKIVREEEKKMELEEKLKTIETTVEELKETAKRDAHLHSSELWKHKAALIELVSNQRRLEAEISRALRQAEAAKEQLELLFDEKEELMLMTEKLSTENENMQKDLEHKEKILSALLRKSKLERAEKQMLLKEIKLSKAKRKQEELKRNERITLKSMLSKQVSSTMEAFPCEIGRNSVQMGLFNARRAKSQPNDGAFNYVNAEINKAPRDYHYSLKFNQISREGDKEFEISADAKGSEGWFPSKSERYPNAIENWRRFELEEQMKLKGDKLETYRWHLLSMDLESKRLQSHLQDDKIKLQKPLPEGEELNSLKGQISLHLNSLNSPKTKLHSSMHEFPLADDIVWSKVKILKRKSAEKDQDAKKNLLEAEKNEVVESLSKVTALAVKSFAEDSEEGKEESVPVCEKLKTDLHALGVSCKIKWLKQQLILLERLTANVENGESMENEDQGQSQIKGFFPLLSLLNKQVNRYQSLQGKIDDLCNQMHDNRLDIIQGESSLTRTKEETRTLVRFLEETFQLQRFMVATGQKLIELQAKTASMFVGIAKESDISKGFDTSRFADNVRILFKEVQRGLEIRIARIIGDLEGTLARDGIHSRK</sequence>
<reference evidence="2" key="1">
    <citation type="submission" date="2023-05" db="EMBL/GenBank/DDBJ databases">
        <title>Nepenthes gracilis genome sequencing.</title>
        <authorList>
            <person name="Fukushima K."/>
        </authorList>
    </citation>
    <scope>NUCLEOTIDE SEQUENCE</scope>
    <source>
        <strain evidence="2">SING2019-196</strain>
    </source>
</reference>
<dbReference type="Proteomes" id="UP001279734">
    <property type="component" value="Unassembled WGS sequence"/>
</dbReference>